<dbReference type="InterPro" id="IPR036165">
    <property type="entry name" value="YefM-like_sf"/>
</dbReference>
<dbReference type="InterPro" id="IPR006442">
    <property type="entry name" value="Antitoxin_Phd/YefM"/>
</dbReference>
<dbReference type="InterPro" id="IPR051416">
    <property type="entry name" value="phD-YefM_TA_antitoxins"/>
</dbReference>
<evidence type="ECO:0000256" key="2">
    <source>
        <dbReference type="RuleBase" id="RU362080"/>
    </source>
</evidence>
<evidence type="ECO:0000313" key="4">
    <source>
        <dbReference type="Proteomes" id="UP001299970"/>
    </source>
</evidence>
<comment type="caution">
    <text evidence="3">The sequence shown here is derived from an EMBL/GenBank/DDBJ whole genome shotgun (WGS) entry which is preliminary data.</text>
</comment>
<protein>
    <recommendedName>
        <fullName evidence="2">Antitoxin</fullName>
    </recommendedName>
</protein>
<keyword evidence="4" id="KW-1185">Reference proteome</keyword>
<comment type="function">
    <text evidence="2">Antitoxin component of a type II toxin-antitoxin (TA) system.</text>
</comment>
<dbReference type="NCBIfam" id="TIGR01552">
    <property type="entry name" value="phd_fam"/>
    <property type="match status" value="1"/>
</dbReference>
<dbReference type="RefSeq" id="WP_241041514.1">
    <property type="nucleotide sequence ID" value="NZ_BAAAJF010000016.1"/>
</dbReference>
<dbReference type="SUPFAM" id="SSF143120">
    <property type="entry name" value="YefM-like"/>
    <property type="match status" value="1"/>
</dbReference>
<evidence type="ECO:0000256" key="1">
    <source>
        <dbReference type="ARBA" id="ARBA00009981"/>
    </source>
</evidence>
<gene>
    <name evidence="3" type="ORF">MMF94_33795</name>
</gene>
<comment type="similarity">
    <text evidence="1 2">Belongs to the phD/YefM antitoxin family.</text>
</comment>
<evidence type="ECO:0000313" key="3">
    <source>
        <dbReference type="EMBL" id="MCH6170704.1"/>
    </source>
</evidence>
<sequence length="88" mass="9833">MSDDMVASRELRNDTAGLLRRVEAGERLTITVNGRAVAELVPLQRARRSWIRRDDLVARLRRAQADPGLRADLARLAGETTDDLGPIR</sequence>
<dbReference type="EMBL" id="JAKXMK010000036">
    <property type="protein sequence ID" value="MCH6170704.1"/>
    <property type="molecule type" value="Genomic_DNA"/>
</dbReference>
<dbReference type="PANTHER" id="PTHR35377:SF5">
    <property type="entry name" value="ANTITOXIN VAPB46"/>
    <property type="match status" value="1"/>
</dbReference>
<reference evidence="3 4" key="1">
    <citation type="submission" date="2022-03" db="EMBL/GenBank/DDBJ databases">
        <title>Pseudonocardia alaer sp. nov., a novel actinomycete isolated from reed forest soil.</title>
        <authorList>
            <person name="Wang L."/>
        </authorList>
    </citation>
    <scope>NUCLEOTIDE SEQUENCE [LARGE SCALE GENOMIC DNA]</scope>
    <source>
        <strain evidence="3 4">Y-16303</strain>
    </source>
</reference>
<name>A0ABS9TQ80_9PSEU</name>
<accession>A0ABS9TQ80</accession>
<dbReference type="PANTHER" id="PTHR35377">
    <property type="entry name" value="ANTITOXIN VAPB49-RELATED-RELATED"/>
    <property type="match status" value="1"/>
</dbReference>
<organism evidence="3 4">
    <name type="scientific">Pseudonocardia alaniniphila</name>
    <dbReference type="NCBI Taxonomy" id="75291"/>
    <lineage>
        <taxon>Bacteria</taxon>
        <taxon>Bacillati</taxon>
        <taxon>Actinomycetota</taxon>
        <taxon>Actinomycetes</taxon>
        <taxon>Pseudonocardiales</taxon>
        <taxon>Pseudonocardiaceae</taxon>
        <taxon>Pseudonocardia</taxon>
    </lineage>
</organism>
<dbReference type="Gene3D" id="3.40.1620.10">
    <property type="entry name" value="YefM-like domain"/>
    <property type="match status" value="1"/>
</dbReference>
<dbReference type="Proteomes" id="UP001299970">
    <property type="component" value="Unassembled WGS sequence"/>
</dbReference>
<dbReference type="Pfam" id="PF02604">
    <property type="entry name" value="PhdYeFM_antitox"/>
    <property type="match status" value="1"/>
</dbReference>
<proteinExistence type="inferred from homology"/>